<dbReference type="PRINTS" id="PR00079">
    <property type="entry name" value="G6PDHDRGNASE"/>
</dbReference>
<reference evidence="10" key="1">
    <citation type="submission" date="2022-12" db="EMBL/GenBank/DDBJ databases">
        <title>Genome assemblies of Blomia tropicalis.</title>
        <authorList>
            <person name="Cui Y."/>
        </authorList>
    </citation>
    <scope>NUCLEOTIDE SEQUENCE</scope>
    <source>
        <tissue evidence="10">Adult mites</tissue>
    </source>
</reference>
<dbReference type="EMBL" id="JAPWDV010000001">
    <property type="protein sequence ID" value="KAJ6221468.1"/>
    <property type="molecule type" value="Genomic_DNA"/>
</dbReference>
<organism evidence="10 11">
    <name type="scientific">Blomia tropicalis</name>
    <name type="common">Mite</name>
    <dbReference type="NCBI Taxonomy" id="40697"/>
    <lineage>
        <taxon>Eukaryota</taxon>
        <taxon>Metazoa</taxon>
        <taxon>Ecdysozoa</taxon>
        <taxon>Arthropoda</taxon>
        <taxon>Chelicerata</taxon>
        <taxon>Arachnida</taxon>
        <taxon>Acari</taxon>
        <taxon>Acariformes</taxon>
        <taxon>Sarcoptiformes</taxon>
        <taxon>Astigmata</taxon>
        <taxon>Glycyphagoidea</taxon>
        <taxon>Echimyopodidae</taxon>
        <taxon>Blomia</taxon>
    </lineage>
</organism>
<dbReference type="InterPro" id="IPR019796">
    <property type="entry name" value="G6P_DH_AS"/>
</dbReference>
<evidence type="ECO:0000313" key="11">
    <source>
        <dbReference type="Proteomes" id="UP001142055"/>
    </source>
</evidence>
<dbReference type="NCBIfam" id="TIGR00871">
    <property type="entry name" value="zwf"/>
    <property type="match status" value="1"/>
</dbReference>
<evidence type="ECO:0000259" key="9">
    <source>
        <dbReference type="Pfam" id="PF02781"/>
    </source>
</evidence>
<comment type="function">
    <text evidence="7">Catalyzes the rate-limiting step of the oxidative pentose-phosphate pathway, which represents a route for the dissimilation of carbohydrates besides glycolysis.</text>
</comment>
<dbReference type="EC" id="1.1.1.49" evidence="7"/>
<dbReference type="OMA" id="FEARITF"/>
<evidence type="ECO:0000259" key="8">
    <source>
        <dbReference type="Pfam" id="PF00479"/>
    </source>
</evidence>
<protein>
    <recommendedName>
        <fullName evidence="2 7">Glucose-6-phosphate 1-dehydrogenase</fullName>
        <ecNumber evidence="7">1.1.1.49</ecNumber>
    </recommendedName>
</protein>
<evidence type="ECO:0000313" key="10">
    <source>
        <dbReference type="EMBL" id="KAJ6221468.1"/>
    </source>
</evidence>
<feature type="domain" description="Glucose-6-phosphate dehydrogenase C-terminal" evidence="9">
    <location>
        <begin position="195"/>
        <end position="485"/>
    </location>
</feature>
<dbReference type="GO" id="GO:0050661">
    <property type="term" value="F:NADP binding"/>
    <property type="evidence" value="ECO:0007669"/>
    <property type="project" value="InterPro"/>
</dbReference>
<keyword evidence="6 7" id="KW-0119">Carbohydrate metabolism</keyword>
<dbReference type="Pfam" id="PF00479">
    <property type="entry name" value="G6PD_N"/>
    <property type="match status" value="1"/>
</dbReference>
<comment type="caution">
    <text evidence="10">The sequence shown here is derived from an EMBL/GenBank/DDBJ whole genome shotgun (WGS) entry which is preliminary data.</text>
</comment>
<evidence type="ECO:0000256" key="4">
    <source>
        <dbReference type="ARBA" id="ARBA00022857"/>
    </source>
</evidence>
<dbReference type="InterPro" id="IPR022674">
    <property type="entry name" value="G6P_DH_NAD-bd"/>
</dbReference>
<dbReference type="PIRSF" id="PIRSF000110">
    <property type="entry name" value="G6PD"/>
    <property type="match status" value="1"/>
</dbReference>
<evidence type="ECO:0000256" key="5">
    <source>
        <dbReference type="ARBA" id="ARBA00023002"/>
    </source>
</evidence>
<dbReference type="Gene3D" id="3.30.360.10">
    <property type="entry name" value="Dihydrodipicolinate Reductase, domain 2"/>
    <property type="match status" value="1"/>
</dbReference>
<dbReference type="PANTHER" id="PTHR23429">
    <property type="entry name" value="GLUCOSE-6-PHOSPHATE 1-DEHYDROGENASE G6PD"/>
    <property type="match status" value="1"/>
</dbReference>
<gene>
    <name evidence="10" type="ORF">RDWZM_000013</name>
</gene>
<dbReference type="AlphaFoldDB" id="A0A9Q0RMJ8"/>
<keyword evidence="11" id="KW-1185">Reference proteome</keyword>
<dbReference type="Gene3D" id="3.40.50.720">
    <property type="entry name" value="NAD(P)-binding Rossmann-like Domain"/>
    <property type="match status" value="1"/>
</dbReference>
<dbReference type="SUPFAM" id="SSF55347">
    <property type="entry name" value="Glyceraldehyde-3-phosphate dehydrogenase-like, C-terminal domain"/>
    <property type="match status" value="1"/>
</dbReference>
<dbReference type="GO" id="GO:0004345">
    <property type="term" value="F:glucose-6-phosphate dehydrogenase activity"/>
    <property type="evidence" value="ECO:0007669"/>
    <property type="project" value="UniProtKB-EC"/>
</dbReference>
<accession>A0A9Q0RMJ8</accession>
<dbReference type="GO" id="GO:0005783">
    <property type="term" value="C:endoplasmic reticulum"/>
    <property type="evidence" value="ECO:0007669"/>
    <property type="project" value="TreeGrafter"/>
</dbReference>
<evidence type="ECO:0000256" key="7">
    <source>
        <dbReference type="RuleBase" id="RU362120"/>
    </source>
</evidence>
<keyword evidence="5 7" id="KW-0560">Oxidoreductase</keyword>
<keyword evidence="4 7" id="KW-0521">NADP</keyword>
<name>A0A9Q0RMJ8_BLOTA</name>
<dbReference type="GO" id="GO:0009051">
    <property type="term" value="P:pentose-phosphate shunt, oxidative branch"/>
    <property type="evidence" value="ECO:0007669"/>
    <property type="project" value="TreeGrafter"/>
</dbReference>
<keyword evidence="3 7" id="KW-0313">Glucose metabolism</keyword>
<comment type="function">
    <text evidence="1">Cytosolic glucose-6-phosphate dehydrogenase that catalyzes the first and rate-limiting step of the oxidative branch within the pentose phosphate pathway/shunt, an alternative route to glycolysis for the dissimilation of carbohydrates and a major source of reducing power and metabolic intermediates for fatty acid and nucleic acid biosynthetic processes.</text>
</comment>
<evidence type="ECO:0000256" key="3">
    <source>
        <dbReference type="ARBA" id="ARBA00022526"/>
    </source>
</evidence>
<dbReference type="InterPro" id="IPR022675">
    <property type="entry name" value="G6P_DH_C"/>
</dbReference>
<sequence>MNPTGICNLIIILGISGDLARKKIMPTLWTLYNKDLLPNNSHVIGFARSNLTVASLRDKVTPHVNLKNEAEQVKYDRFWMKHVEYVRTGSGTIDEQYASLNQLIKDKYELKFARCNRLFYFALPPHVYSDVAKAIKHNAIAHKGAWTRLVLEKPFGSDLESSNNLSTQLSALFSEDQIYRMDHYLGKEMLQNILPFRFANQVYEPLWNRKSIESVEILFKESFGTYGRGGYFDKFGIIRDVVQNHLLQALVLVAMDEPSTLSAQDVRNQKVKLLKSMRTLVKDDVVLGQYVGNLRSAKHEESRFGYVDDPTVSNSSQTATYSLTILHIDNDRWRGVPFVIRAGKAMDLNQIEIRIYFKTYPNLYSSNDNGEDPQNILIMRIQPNEAILQRMRFKRPGIENELLESTMSLIYSDKFKNADIVDAYERLLLDIFQNSQVNFVRTDELEEAWRVFTPVLHQIDAGEIKPYHYEFGSSTLKEGDALLIKYGLIGLI</sequence>
<dbReference type="InterPro" id="IPR036291">
    <property type="entry name" value="NAD(P)-bd_dom_sf"/>
</dbReference>
<dbReference type="SUPFAM" id="SSF51735">
    <property type="entry name" value="NAD(P)-binding Rossmann-fold domains"/>
    <property type="match status" value="1"/>
</dbReference>
<feature type="domain" description="Glucose-6-phosphate dehydrogenase NAD-binding" evidence="8">
    <location>
        <begin position="11"/>
        <end position="192"/>
    </location>
</feature>
<dbReference type="Proteomes" id="UP001142055">
    <property type="component" value="Chromosome 1"/>
</dbReference>
<evidence type="ECO:0000256" key="1">
    <source>
        <dbReference type="ARBA" id="ARBA00002914"/>
    </source>
</evidence>
<comment type="catalytic activity">
    <reaction evidence="7">
        <text>D-glucose 6-phosphate + NADP(+) = 6-phospho-D-glucono-1,5-lactone + NADPH + H(+)</text>
        <dbReference type="Rhea" id="RHEA:15841"/>
        <dbReference type="ChEBI" id="CHEBI:15378"/>
        <dbReference type="ChEBI" id="CHEBI:57783"/>
        <dbReference type="ChEBI" id="CHEBI:57955"/>
        <dbReference type="ChEBI" id="CHEBI:58349"/>
        <dbReference type="ChEBI" id="CHEBI:61548"/>
        <dbReference type="EC" id="1.1.1.49"/>
    </reaction>
</comment>
<proteinExistence type="inferred from homology"/>
<dbReference type="PROSITE" id="PS00069">
    <property type="entry name" value="G6P_DEHYDROGENASE"/>
    <property type="match status" value="1"/>
</dbReference>
<dbReference type="HAMAP" id="MF_00966">
    <property type="entry name" value="G6PD"/>
    <property type="match status" value="1"/>
</dbReference>
<dbReference type="GO" id="GO:0006006">
    <property type="term" value="P:glucose metabolic process"/>
    <property type="evidence" value="ECO:0007669"/>
    <property type="project" value="UniProtKB-KW"/>
</dbReference>
<evidence type="ECO:0000256" key="6">
    <source>
        <dbReference type="ARBA" id="ARBA00023277"/>
    </source>
</evidence>
<evidence type="ECO:0000256" key="2">
    <source>
        <dbReference type="ARBA" id="ARBA00020444"/>
    </source>
</evidence>
<comment type="pathway">
    <text evidence="7">Carbohydrate degradation; pentose phosphate pathway; D-ribulose 5-phosphate from D-glucose 6-phosphate (oxidative stage): step 1/3.</text>
</comment>
<dbReference type="Pfam" id="PF02781">
    <property type="entry name" value="G6PD_C"/>
    <property type="match status" value="1"/>
</dbReference>
<dbReference type="InterPro" id="IPR001282">
    <property type="entry name" value="G6P_DH"/>
</dbReference>
<dbReference type="PANTHER" id="PTHR23429:SF7">
    <property type="entry name" value="GDH_6PGL ENDOPLASMIC BIFUNCTIONAL PROTEIN"/>
    <property type="match status" value="1"/>
</dbReference>
<comment type="similarity">
    <text evidence="7">Belongs to the glucose-6-phosphate dehydrogenase family.</text>
</comment>